<gene>
    <name evidence="7" type="ORF">MHBO_002540</name>
</gene>
<organism evidence="7 8">
    <name type="scientific">Bonamia ostreae</name>
    <dbReference type="NCBI Taxonomy" id="126728"/>
    <lineage>
        <taxon>Eukaryota</taxon>
        <taxon>Sar</taxon>
        <taxon>Rhizaria</taxon>
        <taxon>Endomyxa</taxon>
        <taxon>Ascetosporea</taxon>
        <taxon>Haplosporida</taxon>
        <taxon>Bonamia</taxon>
    </lineage>
</organism>
<evidence type="ECO:0000256" key="4">
    <source>
        <dbReference type="ARBA" id="ARBA00023065"/>
    </source>
</evidence>
<accession>A0ABV2ANG8</accession>
<keyword evidence="8" id="KW-1185">Reference proteome</keyword>
<reference evidence="7 8" key="1">
    <citation type="journal article" date="2024" name="BMC Biol.">
        <title>Comparative genomics of Ascetosporea gives new insight into the evolutionary basis for animal parasitism in Rhizaria.</title>
        <authorList>
            <person name="Hiltunen Thoren M."/>
            <person name="Onut-Brannstrom I."/>
            <person name="Alfjorden A."/>
            <person name="Peckova H."/>
            <person name="Swords F."/>
            <person name="Hooper C."/>
            <person name="Holzer A.S."/>
            <person name="Bass D."/>
            <person name="Burki F."/>
        </authorList>
    </citation>
    <scope>NUCLEOTIDE SEQUENCE [LARGE SCALE GENOMIC DNA]</scope>
    <source>
        <strain evidence="7">20-A016</strain>
    </source>
</reference>
<evidence type="ECO:0000256" key="6">
    <source>
        <dbReference type="ARBA" id="ARBA00023310"/>
    </source>
</evidence>
<evidence type="ECO:0000256" key="1">
    <source>
        <dbReference type="ARBA" id="ARBA00004370"/>
    </source>
</evidence>
<dbReference type="Proteomes" id="UP001439008">
    <property type="component" value="Unassembled WGS sequence"/>
</dbReference>
<keyword evidence="6" id="KW-0066">ATP synthesis</keyword>
<evidence type="ECO:0000313" key="8">
    <source>
        <dbReference type="Proteomes" id="UP001439008"/>
    </source>
</evidence>
<dbReference type="InterPro" id="IPR000711">
    <property type="entry name" value="ATPase_OSCP/dsu"/>
</dbReference>
<sequence length="318" mass="37042">MLKKQFSKRLIAKNIAKSRFASKKGFEIPPKYDKNFLPFSMDEIEFFEQINKNDISFEKLPDPIAPKIFSADKAAICAAGLFSLSSRFGEDKLMSVRKNFSDFQKFLNYVPPKHIFDQKILKLGSVHEAAYNSDSFSPNGPTHNAFLYFRYLERQEGRISIEPYSYRKDFLIMDKLGENTTEKDLLKIATTNPKEVDEDRFLLNPLLFGSIKELIKKKYLKRFDDFYQYFVRMVNAHFGIPEILVETAKSPTEKEKEILTKFTMNKVDPAVKDQVSIEFKVNENFLGGFKVIINNDLYDYSYTKLFSNTMKLLKDNKS</sequence>
<keyword evidence="4" id="KW-0406">Ion transport</keyword>
<name>A0ABV2ANG8_9EUKA</name>
<protein>
    <submittedName>
        <fullName evidence="7">Uncharacterized protein</fullName>
    </submittedName>
</protein>
<evidence type="ECO:0000256" key="3">
    <source>
        <dbReference type="ARBA" id="ARBA00022781"/>
    </source>
</evidence>
<dbReference type="Pfam" id="PF00213">
    <property type="entry name" value="OSCP"/>
    <property type="match status" value="1"/>
</dbReference>
<evidence type="ECO:0000256" key="5">
    <source>
        <dbReference type="ARBA" id="ARBA00023136"/>
    </source>
</evidence>
<comment type="subcellular location">
    <subcellularLocation>
        <location evidence="1">Membrane</location>
    </subcellularLocation>
</comment>
<dbReference type="EMBL" id="JBDODL010000965">
    <property type="protein sequence ID" value="MES1920933.1"/>
    <property type="molecule type" value="Genomic_DNA"/>
</dbReference>
<comment type="caution">
    <text evidence="7">The sequence shown here is derived from an EMBL/GenBank/DDBJ whole genome shotgun (WGS) entry which is preliminary data.</text>
</comment>
<evidence type="ECO:0000256" key="2">
    <source>
        <dbReference type="ARBA" id="ARBA00022448"/>
    </source>
</evidence>
<keyword evidence="2" id="KW-0813">Transport</keyword>
<keyword evidence="5" id="KW-0472">Membrane</keyword>
<keyword evidence="3" id="KW-0375">Hydrogen ion transport</keyword>
<proteinExistence type="predicted"/>
<evidence type="ECO:0000313" key="7">
    <source>
        <dbReference type="EMBL" id="MES1920933.1"/>
    </source>
</evidence>